<evidence type="ECO:0000313" key="9">
    <source>
        <dbReference type="Proteomes" id="UP000803884"/>
    </source>
</evidence>
<dbReference type="EMBL" id="JAAQHG020000001">
    <property type="protein sequence ID" value="KAL1591012.1"/>
    <property type="molecule type" value="Genomic_DNA"/>
</dbReference>
<keyword evidence="3" id="KW-0547">Nucleotide-binding</keyword>
<dbReference type="Gene3D" id="3.30.300.30">
    <property type="match status" value="1"/>
</dbReference>
<evidence type="ECO:0000256" key="4">
    <source>
        <dbReference type="ARBA" id="ARBA00022840"/>
    </source>
</evidence>
<keyword evidence="5" id="KW-0472">Membrane</keyword>
<keyword evidence="9" id="KW-1185">Reference proteome</keyword>
<dbReference type="GO" id="GO:0016405">
    <property type="term" value="F:CoA-ligase activity"/>
    <property type="evidence" value="ECO:0007669"/>
    <property type="project" value="TreeGrafter"/>
</dbReference>
<dbReference type="InterPro" id="IPR042099">
    <property type="entry name" value="ANL_N_sf"/>
</dbReference>
<evidence type="ECO:0000259" key="7">
    <source>
        <dbReference type="Pfam" id="PF13193"/>
    </source>
</evidence>
<dbReference type="SUPFAM" id="SSF56801">
    <property type="entry name" value="Acetyl-CoA synthetase-like"/>
    <property type="match status" value="1"/>
</dbReference>
<comment type="similarity">
    <text evidence="2">Belongs to the ATP-dependent AMP-binding enzyme family.</text>
</comment>
<keyword evidence="4" id="KW-0067">ATP-binding</keyword>
<evidence type="ECO:0000256" key="2">
    <source>
        <dbReference type="ARBA" id="ARBA00006432"/>
    </source>
</evidence>
<feature type="domain" description="AMP-binding enzyme C-terminal" evidence="7">
    <location>
        <begin position="461"/>
        <end position="536"/>
    </location>
</feature>
<evidence type="ECO:0000256" key="3">
    <source>
        <dbReference type="ARBA" id="ARBA00022741"/>
    </source>
</evidence>
<feature type="domain" description="AMP-dependent synthetase/ligase" evidence="6">
    <location>
        <begin position="30"/>
        <end position="410"/>
    </location>
</feature>
<dbReference type="FunFam" id="3.30.300.30:FF:000007">
    <property type="entry name" value="4-coumarate--CoA ligase 2"/>
    <property type="match status" value="1"/>
</dbReference>
<evidence type="ECO:0000313" key="8">
    <source>
        <dbReference type="EMBL" id="KAL1591012.1"/>
    </source>
</evidence>
<evidence type="ECO:0000256" key="5">
    <source>
        <dbReference type="SAM" id="Phobius"/>
    </source>
</evidence>
<gene>
    <name evidence="8" type="ORF">WHR41_00219</name>
</gene>
<keyword evidence="5" id="KW-0812">Transmembrane</keyword>
<keyword evidence="5" id="KW-1133">Transmembrane helix</keyword>
<dbReference type="PROSITE" id="PS00455">
    <property type="entry name" value="AMP_BINDING"/>
    <property type="match status" value="1"/>
</dbReference>
<dbReference type="InterPro" id="IPR020845">
    <property type="entry name" value="AMP-binding_CS"/>
</dbReference>
<sequence length="560" mass="61165">MPWKSRWQIDIPTVSLPTYLFGAQDATLSDQPIILDAEQPSYYLSHQTYREWSKRLAAGLKARGFKDGDRLLLYSGNTIFFPTVLMGTVMAGGIFSGANPTYVARELAYQLQDTEAKFLITSEGSLQTALEAAQSIGYPRDRIFTFDGGYATFDGKGQPSQGIQHWTSLLAPPSSASSYRWKEFSSPAEAHQTVVLNYSSGTTGVPKGVEITHLNYVANCTQTDHVASLDPDHAAADARARGLSMLPMYHAYGQTVHCVSAPRRAIPVYVMQKFDFARMLAHIQTYRITALTLVPPIVVALAKRPEARLFDLSSVESAGCGAAPLGREPQVEFESLWPQGQVNLKQGWGMTEITCSACGMEPTAVAADATVGELNPNIEARIVGEEGEEVGVGARGEFWVRGPNVMKGYWRKPEATAETLTADGWLKTGDVAYRDERGFVYIVDRKKELIKVKGNQVAPAELEALLLDHPAVQDAAVVGVTINGEELPRAYVALQADQTATPREIADWLAQKVARHKRLAGGVKFVDAIPKNPSGKILRKALRDLAKTEVGDGPVRESRL</sequence>
<comment type="caution">
    <text evidence="8">The sequence shown here is derived from an EMBL/GenBank/DDBJ whole genome shotgun (WGS) entry which is preliminary data.</text>
</comment>
<dbReference type="GeneID" id="96001663"/>
<organism evidence="8 9">
    <name type="scientific">Cladosporium halotolerans</name>
    <dbReference type="NCBI Taxonomy" id="1052096"/>
    <lineage>
        <taxon>Eukaryota</taxon>
        <taxon>Fungi</taxon>
        <taxon>Dikarya</taxon>
        <taxon>Ascomycota</taxon>
        <taxon>Pezizomycotina</taxon>
        <taxon>Dothideomycetes</taxon>
        <taxon>Dothideomycetidae</taxon>
        <taxon>Cladosporiales</taxon>
        <taxon>Cladosporiaceae</taxon>
        <taxon>Cladosporium</taxon>
    </lineage>
</organism>
<dbReference type="Pfam" id="PF13193">
    <property type="entry name" value="AMP-binding_C"/>
    <property type="match status" value="1"/>
</dbReference>
<dbReference type="InterPro" id="IPR000873">
    <property type="entry name" value="AMP-dep_synth/lig_dom"/>
</dbReference>
<accession>A0AB34L1C5</accession>
<comment type="pathway">
    <text evidence="1">Siderophore biosynthesis.</text>
</comment>
<reference evidence="8 9" key="1">
    <citation type="journal article" date="2020" name="Microbiol. Resour. Announc.">
        <title>Draft Genome Sequence of a Cladosporium Species Isolated from the Mesophotic Ascidian Didemnum maculosum.</title>
        <authorList>
            <person name="Gioti A."/>
            <person name="Siaperas R."/>
            <person name="Nikolaivits E."/>
            <person name="Le Goff G."/>
            <person name="Ouazzani J."/>
            <person name="Kotoulas G."/>
            <person name="Topakas E."/>
        </authorList>
    </citation>
    <scope>NUCLEOTIDE SEQUENCE [LARGE SCALE GENOMIC DNA]</scope>
    <source>
        <strain evidence="8 9">TM138-S3</strain>
    </source>
</reference>
<dbReference type="PANTHER" id="PTHR24096:SF424">
    <property type="entry name" value="ACETYL-COA SYNTHETASE-LIKE PROTEIN-RELATED"/>
    <property type="match status" value="1"/>
</dbReference>
<dbReference type="InterPro" id="IPR025110">
    <property type="entry name" value="AMP-bd_C"/>
</dbReference>
<dbReference type="GO" id="GO:0005524">
    <property type="term" value="F:ATP binding"/>
    <property type="evidence" value="ECO:0007669"/>
    <property type="project" value="UniProtKB-KW"/>
</dbReference>
<dbReference type="RefSeq" id="XP_069234117.1">
    <property type="nucleotide sequence ID" value="XM_069368825.1"/>
</dbReference>
<evidence type="ECO:0000259" key="6">
    <source>
        <dbReference type="Pfam" id="PF00501"/>
    </source>
</evidence>
<proteinExistence type="inferred from homology"/>
<dbReference type="Gene3D" id="3.40.50.12780">
    <property type="entry name" value="N-terminal domain of ligase-like"/>
    <property type="match status" value="1"/>
</dbReference>
<dbReference type="Proteomes" id="UP000803884">
    <property type="component" value="Unassembled WGS sequence"/>
</dbReference>
<dbReference type="FunFam" id="3.40.50.12780:FF:000003">
    <property type="entry name" value="Long-chain-fatty-acid--CoA ligase FadD"/>
    <property type="match status" value="1"/>
</dbReference>
<dbReference type="InterPro" id="IPR045851">
    <property type="entry name" value="AMP-bd_C_sf"/>
</dbReference>
<dbReference type="CDD" id="cd05911">
    <property type="entry name" value="Firefly_Luc_like"/>
    <property type="match status" value="1"/>
</dbReference>
<feature type="transmembrane region" description="Helical" evidence="5">
    <location>
        <begin position="71"/>
        <end position="95"/>
    </location>
</feature>
<protein>
    <submittedName>
        <fullName evidence="8">Uncharacterized protein</fullName>
    </submittedName>
</protein>
<dbReference type="PANTHER" id="PTHR24096">
    <property type="entry name" value="LONG-CHAIN-FATTY-ACID--COA LIGASE"/>
    <property type="match status" value="1"/>
</dbReference>
<name>A0AB34L1C5_9PEZI</name>
<dbReference type="Pfam" id="PF00501">
    <property type="entry name" value="AMP-binding"/>
    <property type="match status" value="1"/>
</dbReference>
<evidence type="ECO:0000256" key="1">
    <source>
        <dbReference type="ARBA" id="ARBA00004924"/>
    </source>
</evidence>
<dbReference type="AlphaFoldDB" id="A0AB34L1C5"/>